<organism evidence="1 2">
    <name type="scientific">Favolaschia claudopus</name>
    <dbReference type="NCBI Taxonomy" id="2862362"/>
    <lineage>
        <taxon>Eukaryota</taxon>
        <taxon>Fungi</taxon>
        <taxon>Dikarya</taxon>
        <taxon>Basidiomycota</taxon>
        <taxon>Agaricomycotina</taxon>
        <taxon>Agaricomycetes</taxon>
        <taxon>Agaricomycetidae</taxon>
        <taxon>Agaricales</taxon>
        <taxon>Marasmiineae</taxon>
        <taxon>Mycenaceae</taxon>
        <taxon>Favolaschia</taxon>
    </lineage>
</organism>
<proteinExistence type="predicted"/>
<accession>A0AAV9Z8I3</accession>
<comment type="caution">
    <text evidence="1">The sequence shown here is derived from an EMBL/GenBank/DDBJ whole genome shotgun (WGS) entry which is preliminary data.</text>
</comment>
<evidence type="ECO:0000313" key="1">
    <source>
        <dbReference type="EMBL" id="KAK6974073.1"/>
    </source>
</evidence>
<evidence type="ECO:0008006" key="3">
    <source>
        <dbReference type="Google" id="ProtNLM"/>
    </source>
</evidence>
<gene>
    <name evidence="1" type="ORF">R3P38DRAFT_3239935</name>
</gene>
<evidence type="ECO:0000313" key="2">
    <source>
        <dbReference type="Proteomes" id="UP001362999"/>
    </source>
</evidence>
<dbReference type="AlphaFoldDB" id="A0AAV9Z8I3"/>
<name>A0AAV9Z8I3_9AGAR</name>
<reference evidence="1 2" key="1">
    <citation type="journal article" date="2024" name="J Genomics">
        <title>Draft genome sequencing and assembly of Favolaschia claudopus CIRM-BRFM 2984 isolated from oak limbs.</title>
        <authorList>
            <person name="Navarro D."/>
            <person name="Drula E."/>
            <person name="Chaduli D."/>
            <person name="Cazenave R."/>
            <person name="Ahrendt S."/>
            <person name="Wang J."/>
            <person name="Lipzen A."/>
            <person name="Daum C."/>
            <person name="Barry K."/>
            <person name="Grigoriev I.V."/>
            <person name="Favel A."/>
            <person name="Rosso M.N."/>
            <person name="Martin F."/>
        </authorList>
    </citation>
    <scope>NUCLEOTIDE SEQUENCE [LARGE SCALE GENOMIC DNA]</scope>
    <source>
        <strain evidence="1 2">CIRM-BRFM 2984</strain>
    </source>
</reference>
<sequence>MVSATSTKSSSAYRGMESLPFEVVSRALRFHYTNPCFTDIQSVIARYCVMSVCCLWSAAVVGDPSSWAQQYIALNVPIDVLLVWLGRAGTLRFTAVMDFRYDRGQRFDVVSSHLEQLFKSLRGPLGHCRALRLRVIGGKLCDRVLSLLLPISLPSLTRLDLDIELPFEFSFFDFARAKRFTTLTTLHLFHTFPSGDWEKAPLLPGVTTVKLAAIDDFCRPMLHDFHSFLSTCYKDEDAVVPSSCTMQRLTRLEFSSDTTMHSWLLASLDAPMLAHLTLHTDIEEMLAPLSWRCRELLETVTSLVLWAPVRSADVLEKFLTAMPSLTVIDGRYSQHLFSGIFYRLAMKTDSFLPRLKLALTSHLGIALVQDVMLARHHSTFAPDFQLVCVTVTSDLYHELPTPADFIRFQPSCAALFFVSFSATVVLFLEGAGSDRSPPLDDHRADAFDEFGDLGSSSACY</sequence>
<protein>
    <recommendedName>
        <fullName evidence="3">F-box domain-containing protein</fullName>
    </recommendedName>
</protein>
<dbReference type="EMBL" id="JAWWNJ010000188">
    <property type="protein sequence ID" value="KAK6974073.1"/>
    <property type="molecule type" value="Genomic_DNA"/>
</dbReference>
<dbReference type="Proteomes" id="UP001362999">
    <property type="component" value="Unassembled WGS sequence"/>
</dbReference>
<keyword evidence="2" id="KW-1185">Reference proteome</keyword>